<dbReference type="InterPro" id="IPR013325">
    <property type="entry name" value="RNA_pol_sigma_r2"/>
</dbReference>
<proteinExistence type="inferred from homology"/>
<comment type="similarity">
    <text evidence="1">Belongs to the sigma-70 factor family. ECF subfamily.</text>
</comment>
<evidence type="ECO:0000313" key="9">
    <source>
        <dbReference type="Proteomes" id="UP000036923"/>
    </source>
</evidence>
<evidence type="ECO:0000313" key="8">
    <source>
        <dbReference type="EMBL" id="KNY28156.1"/>
    </source>
</evidence>
<dbReference type="GO" id="GO:0003677">
    <property type="term" value="F:DNA binding"/>
    <property type="evidence" value="ECO:0007669"/>
    <property type="project" value="UniProtKB-KW"/>
</dbReference>
<dbReference type="GO" id="GO:0016987">
    <property type="term" value="F:sigma factor activity"/>
    <property type="evidence" value="ECO:0007669"/>
    <property type="project" value="UniProtKB-KW"/>
</dbReference>
<evidence type="ECO:0000256" key="4">
    <source>
        <dbReference type="ARBA" id="ARBA00023125"/>
    </source>
</evidence>
<keyword evidence="9" id="KW-1185">Reference proteome</keyword>
<evidence type="ECO:0000256" key="3">
    <source>
        <dbReference type="ARBA" id="ARBA00023082"/>
    </source>
</evidence>
<dbReference type="STRING" id="398512.Bccel_3430"/>
<sequence>MDENLLQLLRDQPEKGLEMLMDSYLGLVYTIVRNKLYSICSTEDIEECISSVFFEIYESRNNIDLSKGSLKAFLAVIAKRRAIDLYRNKEIFLGKVVSFDGYDPENSLPINQCEVDRETKSVLLQSINALGEPDREIFIRKYYLGESTKTIAKSLGFKENTVDKKVSRGLAKLKNMLGGIL</sequence>
<dbReference type="InterPro" id="IPR036388">
    <property type="entry name" value="WH-like_DNA-bd_sf"/>
</dbReference>
<dbReference type="PANTHER" id="PTHR43133">
    <property type="entry name" value="RNA POLYMERASE ECF-TYPE SIGMA FACTO"/>
    <property type="match status" value="1"/>
</dbReference>
<evidence type="ECO:0000256" key="2">
    <source>
        <dbReference type="ARBA" id="ARBA00023015"/>
    </source>
</evidence>
<gene>
    <name evidence="8" type="ORF">Bccel_3430</name>
</gene>
<dbReference type="InterPro" id="IPR013324">
    <property type="entry name" value="RNA_pol_sigma_r3/r4-like"/>
</dbReference>
<dbReference type="Gene3D" id="1.10.1740.10">
    <property type="match status" value="1"/>
</dbReference>
<evidence type="ECO:0000256" key="5">
    <source>
        <dbReference type="ARBA" id="ARBA00023163"/>
    </source>
</evidence>
<reference evidence="9" key="1">
    <citation type="submission" date="2015-07" db="EMBL/GenBank/DDBJ databases">
        <title>Near-Complete Genome Sequence of the Cellulolytic Bacterium Bacteroides (Pseudobacteroides) cellulosolvens ATCC 35603.</title>
        <authorList>
            <person name="Dassa B."/>
            <person name="Utturkar S.M."/>
            <person name="Klingeman D.M."/>
            <person name="Hurt R.A."/>
            <person name="Keller M."/>
            <person name="Xu J."/>
            <person name="Reddy Y.H.K."/>
            <person name="Borovok I."/>
            <person name="Grinberg I.R."/>
            <person name="Lamed R."/>
            <person name="Zhivin O."/>
            <person name="Bayer E.A."/>
            <person name="Brown S.D."/>
        </authorList>
    </citation>
    <scope>NUCLEOTIDE SEQUENCE [LARGE SCALE GENOMIC DNA]</scope>
    <source>
        <strain evidence="9">DSM 2933</strain>
    </source>
</reference>
<dbReference type="SUPFAM" id="SSF88946">
    <property type="entry name" value="Sigma2 domain of RNA polymerase sigma factors"/>
    <property type="match status" value="1"/>
</dbReference>
<dbReference type="SUPFAM" id="SSF88659">
    <property type="entry name" value="Sigma3 and sigma4 domains of RNA polymerase sigma factors"/>
    <property type="match status" value="1"/>
</dbReference>
<evidence type="ECO:0000259" key="6">
    <source>
        <dbReference type="Pfam" id="PF04542"/>
    </source>
</evidence>
<feature type="domain" description="RNA polymerase sigma factor 70 region 4 type 2" evidence="7">
    <location>
        <begin position="123"/>
        <end position="173"/>
    </location>
</feature>
<dbReference type="Pfam" id="PF08281">
    <property type="entry name" value="Sigma70_r4_2"/>
    <property type="match status" value="1"/>
</dbReference>
<dbReference type="InterPro" id="IPR039425">
    <property type="entry name" value="RNA_pol_sigma-70-like"/>
</dbReference>
<accession>A0A0L6JQP0</accession>
<name>A0A0L6JQP0_9FIRM</name>
<dbReference type="Pfam" id="PF04542">
    <property type="entry name" value="Sigma70_r2"/>
    <property type="match status" value="1"/>
</dbReference>
<dbReference type="EMBL" id="LGTC01000001">
    <property type="protein sequence ID" value="KNY28156.1"/>
    <property type="molecule type" value="Genomic_DNA"/>
</dbReference>
<dbReference type="Gene3D" id="1.10.10.10">
    <property type="entry name" value="Winged helix-like DNA-binding domain superfamily/Winged helix DNA-binding domain"/>
    <property type="match status" value="1"/>
</dbReference>
<dbReference type="InterPro" id="IPR007627">
    <property type="entry name" value="RNA_pol_sigma70_r2"/>
</dbReference>
<keyword evidence="3" id="KW-0731">Sigma factor</keyword>
<dbReference type="GO" id="GO:0006352">
    <property type="term" value="P:DNA-templated transcription initiation"/>
    <property type="evidence" value="ECO:0007669"/>
    <property type="project" value="InterPro"/>
</dbReference>
<keyword evidence="5" id="KW-0804">Transcription</keyword>
<evidence type="ECO:0000259" key="7">
    <source>
        <dbReference type="Pfam" id="PF08281"/>
    </source>
</evidence>
<dbReference type="eggNOG" id="COG1595">
    <property type="taxonomic scope" value="Bacteria"/>
</dbReference>
<keyword evidence="4" id="KW-0238">DNA-binding</keyword>
<comment type="caution">
    <text evidence="8">The sequence shown here is derived from an EMBL/GenBank/DDBJ whole genome shotgun (WGS) entry which is preliminary data.</text>
</comment>
<dbReference type="AlphaFoldDB" id="A0A0L6JQP0"/>
<dbReference type="InterPro" id="IPR014284">
    <property type="entry name" value="RNA_pol_sigma-70_dom"/>
</dbReference>
<evidence type="ECO:0000256" key="1">
    <source>
        <dbReference type="ARBA" id="ARBA00010641"/>
    </source>
</evidence>
<dbReference type="RefSeq" id="WP_036945529.1">
    <property type="nucleotide sequence ID" value="NZ_JQKC01000056.1"/>
</dbReference>
<feature type="domain" description="RNA polymerase sigma-70 region 2" evidence="6">
    <location>
        <begin position="20"/>
        <end position="89"/>
    </location>
</feature>
<keyword evidence="2" id="KW-0805">Transcription regulation</keyword>
<protein>
    <submittedName>
        <fullName evidence="8">RNA polymerase, sigma-24 subunit, RpoE, ECF subfamily</fullName>
    </submittedName>
</protein>
<dbReference type="InterPro" id="IPR013249">
    <property type="entry name" value="RNA_pol_sigma70_r4_t2"/>
</dbReference>
<dbReference type="PANTHER" id="PTHR43133:SF8">
    <property type="entry name" value="RNA POLYMERASE SIGMA FACTOR HI_1459-RELATED"/>
    <property type="match status" value="1"/>
</dbReference>
<organism evidence="8 9">
    <name type="scientific">Pseudobacteroides cellulosolvens ATCC 35603 = DSM 2933</name>
    <dbReference type="NCBI Taxonomy" id="398512"/>
    <lineage>
        <taxon>Bacteria</taxon>
        <taxon>Bacillati</taxon>
        <taxon>Bacillota</taxon>
        <taxon>Clostridia</taxon>
        <taxon>Eubacteriales</taxon>
        <taxon>Oscillospiraceae</taxon>
        <taxon>Pseudobacteroides</taxon>
    </lineage>
</organism>
<dbReference type="Proteomes" id="UP000036923">
    <property type="component" value="Unassembled WGS sequence"/>
</dbReference>
<dbReference type="NCBIfam" id="TIGR02937">
    <property type="entry name" value="sigma70-ECF"/>
    <property type="match status" value="1"/>
</dbReference>